<dbReference type="Gene3D" id="3.80.10.10">
    <property type="entry name" value="Ribonuclease Inhibitor"/>
    <property type="match status" value="9"/>
</dbReference>
<dbReference type="InterPro" id="IPR032675">
    <property type="entry name" value="LRR_dom_sf"/>
</dbReference>
<evidence type="ECO:0000313" key="3">
    <source>
        <dbReference type="Proteomes" id="UP000594454"/>
    </source>
</evidence>
<reference evidence="2 3" key="1">
    <citation type="submission" date="2020-11" db="EMBL/GenBank/DDBJ databases">
        <authorList>
            <person name="Wallbank WR R."/>
            <person name="Pardo Diaz C."/>
            <person name="Kozak K."/>
            <person name="Martin S."/>
            <person name="Jiggins C."/>
            <person name="Moest M."/>
            <person name="Warren A I."/>
            <person name="Generalovic N T."/>
            <person name="Byers J.R.P. K."/>
            <person name="Montejo-Kovacevich G."/>
            <person name="Yen C E."/>
        </authorList>
    </citation>
    <scope>NUCLEOTIDE SEQUENCE [LARGE SCALE GENOMIC DNA]</scope>
</reference>
<dbReference type="Proteomes" id="UP000594454">
    <property type="component" value="Chromosome 2"/>
</dbReference>
<dbReference type="SUPFAM" id="SSF52047">
    <property type="entry name" value="RNI-like"/>
    <property type="match status" value="7"/>
</dbReference>
<dbReference type="InterPro" id="IPR006553">
    <property type="entry name" value="Leu-rich_rpt_Cys-con_subtyp"/>
</dbReference>
<evidence type="ECO:0000313" key="2">
    <source>
        <dbReference type="EMBL" id="CAD7081387.1"/>
    </source>
</evidence>
<dbReference type="EMBL" id="LR899010">
    <property type="protein sequence ID" value="CAD7081387.1"/>
    <property type="molecule type" value="Genomic_DNA"/>
</dbReference>
<proteinExistence type="predicted"/>
<name>A0A7R8UIX2_HERIL</name>
<dbReference type="PANTHER" id="PTHR13318:SF95">
    <property type="entry name" value="F-BOX PROTEIN YLR352W"/>
    <property type="match status" value="1"/>
</dbReference>
<sequence>MGIPARTIDDLDNKSLQHIFSYLSLVDKLKISLILDDFNDLIKDALRNEIFDAFQVQTTFSLPDAKCILHNYGKFLRKYQCETTCKVDFLSLITEYCTNMEEIVLSGCEIKDNAHSKLLYISENLKSLTLRKCVLGIAATCRLDELRQLKVLNLEDCSVHGQYLSRLRNLTELNIKNCRNINARDFIEICKSNKLKKVNAEGLEQLTIASAKTLVETRNIVCGQQAVRIPTKNPWLDDGDADVFFVNIGSGLSFFYFKTKKLSKDKMGEPVRTIHDLDTKSLQHIFSYLSLVDKLKLALIHHNAIDLIKDALHNETFDAFDIQITFSALEAECILACYGDFIRKYRHVSTCEDENSIGFLRLIPEYCQNLEEIVLSGRLKQLTHACIQTLLDTQADIQILIVGNKYWFKDPSRIFQLKNLREVSMISCYEPIAATYLKTLADEQKESLECLEVNFGNSYPENDGDFLETNIISRICEFGNLKVLSLRNSALLEDQHLVRIAKMCKHLEMLDIHGTGFRDIGIISSVEHLERLRYLDISYCTVKRTLYCRLLATRQEQGSSQQLVVYIKPKMELESLLISDEYKSYQRFVKLVVAPMRLNNEISILERLQQLNTTHPQKHQYRELRRRRLNNRFETLHQKVSLLSLDENSLHHIIQYLDLSEKLTLILINEHFCSVVKHFLHKDFVVFVEIISNFTVNEARKILSRCGSMMKRLYIQNPVYHLDTEYYDLIAEFCVNLEELLCEDLIGVSSLASIIRASSGTLEILGLYRCEAYESVEMEIARASNLKKLSLIGNDYVGSHISQLRKLVDLDLAWCEKFRPEHFITICRNNRLEKLAIRGCTALNNEAFSVLSETQHHLQKLKLGGIYVASNIFTIANLPNIIDIRVTDIAAQEIIQCLNALINHRAADVQCLGIQCLDEPKITMLPTLRNSILEFRNLKFIWLSCSTFVNDAYLRQIVKSCPLLEALDLSFIYDLTNDGILYAIKHLKHLQHLNVKECRQLDDILTLYQEVLKIKVQQVDAQSLVLYLDLPCDGLKETKEYAVMKKYVTILKDRFRNNRLEKLAIRGCTALNNEAFSVLSETQHHLQKLKLGGIYVASNIFTIANLPNIIDIRVTDIAAQEIIQCLNALINHRAADVQCLGIQCLDEPKITMLPTLRNSILEFRNLKFIWLSCSTFVNDAYLRQIVKSCPLLEALDLSFIYDLTNDGILYAIKHLKHLQHLNVKECRQLDDILTLYQEVLKIKVQQVDAQSLVLYLDLPCDGLKETKEYAVMKKYVTILKDRFSDSEKEQYFKTKRAKYKTAKKPPIFNTAADNNQIQNIDMIFHVNILDLPASCLLKVASYLGTIDKLNFVSAHSCFLDSTRSLIESMVFNVNEISQSFTLREARDLFKRCGRSIKRIEFSSLYSNYLEYLKLIQPYREHFTEIHLSNILAEANVEEHKKLFDSPLQRLQKIVFKNVAKLDPFLTIIENKDELKILNASCYDGNGILFNQFGNLTELSLAHCGSWEPSTRDFIEICRKCKLKVLDIHACDCLTLEAFNVLIETQNECLERLSMWCDYEDDICSDVAKLSNLRYIVIEFQTNISLLEKVLDKLVKYHRNDLISLEVNIHSVSLVSSVKAKRLIGHSSSVRSIPRFIEFCSLVDNKFEDPAHFMEMCKSVKLYTLNIQGCNKLDDEAFETLVETQVDLVQISVGNDYEASNLEIVALLKNLRKFAVSLSVFEDVVRYLTALGEHKDSYFGYAPLQERVGEPIKQNILKLRKLKTLQLPRNTLVDDDFLEKLAKCCPELEVFESNYPHMASAQGIIQLLGELKHLAHIDFTGSAVLDFRLYDNVYRVIKDRNTAPLKLYNGYTKQIHLFLDSMEYKHRKKYVEVIPGCINYFADSMPNRKRPRTTLKELNQNSNPVQTTNLSLSTSQDVSFLDLPDKVFQLIISFLAPVDKLKILLINNRYRALAASSLRDDKVDLKEFYQFFTFDETRQILSTCSRYLDKLYFIYKDGMRPKEYLAVMESHKKDFIQVDVDSAPENFFEDILLFEGMIGNKLEDHSQTVVNAGKWIVMASNSHPSSILQLDDNCLYAIMSYLSLPDKLNLAFSDSRFEDCIKRFLRKDIFRISEIRTNFKETQIEAIFREYGHTIKRLYLDITNQKDIIYHQLATVHCSDLEELYCNCSRQSNVAGCSQLITNSSTLKRFKLLSWDFDENIQFDEISLELSKLPNLTSLTLDHSNITGKHLLVLTKLKDLSLRSCWDLDPGHFMEICKSNKLRKLDIVGCRKLNTVAFETLVETQIDLEQISVGNNYEASNFEIVALLKNLRKFSVSLSNFEDVVRYLAALSEHKGGSLEYLFADDLYQIRGFYFGYAPVEERFSEPIKRDILKFRKLKMLHLPCNTFVDDDFLEKLPKCCPELEILENNCPPMITERGVMQLLGESKYLAHIDFTGGVLDFRLYENIYRIIKDRNTVPLKLHTGYTEQIELFLDSMEYKERKQYVEVASESIRSIADSTQKKKRLRTTAANKCPNLIQTENSSLSTSQEISFLEFPDNVSELIVSYLAPVDKLKMLLIDNRYQALVTNSLREAQIDLNEFCRFFTFAETRRILSIYSRYDNPQIAITEVLGKKSSIRISVYSLVIGNKLEDHVQIDLNAEKWVVMASNTHPRSILQLDDNCLYAIMSYLSLPDKLNLAFSDSRFEDCIKRFLRKDIFQISEIRTNFKEAQIEAIFREYGHMVKRLYLDITNQKDIIYHHLANVHCRDLEELYCDCSRQAKVCFQLITNSSSLKRFKLLSCYFSENVQFDEISFELSKLPNLTSLTLDHSNITGKHLLVLTKLKDLSLRSCFDLDPGHFMEICKSNKLHTLNIEGCRQLNNVAFETLVETQVDLVEIFVGNDYEASNFDIVALLRNLRKFSVNLSTFEDVVRYLAALSEHKGGSLEYLFARDLHRIRDRYFGYAPVEERFSEPIKRHILKLRKLKILRLPCNTLVDDDFLEKLPKCCPELEIFENNYSSMVTEHAVMQLLKESKQLAHIDCAGDGVLDFRLYDKIYQMIKDRNTVPLKLHITYRDQIDLFLDSMEYKQRKQYVEVLSECIRSIADPTQKRTAAVNKCSNLIPTENSSLSTSQEISFLEFPDNVSELIVSYLAPVDKLKMLLIDNRYQALVTNSLREAQIDLNEFCRVFTFAETRRILSICSRYLDKMYFIYKDGKKPFVYLALMESYKKDFIQVDVDSDPENFMEDNIFLFD</sequence>
<dbReference type="SMART" id="SM00256">
    <property type="entry name" value="FBOX"/>
    <property type="match status" value="5"/>
</dbReference>
<dbReference type="PANTHER" id="PTHR13318">
    <property type="entry name" value="PARTNER OF PAIRED, ISOFORM B-RELATED"/>
    <property type="match status" value="1"/>
</dbReference>
<dbReference type="PROSITE" id="PS50181">
    <property type="entry name" value="FBOX"/>
    <property type="match status" value="2"/>
</dbReference>
<keyword evidence="3" id="KW-1185">Reference proteome</keyword>
<protein>
    <recommendedName>
        <fullName evidence="1">F-box domain-containing protein</fullName>
    </recommendedName>
</protein>
<dbReference type="GO" id="GO:0019005">
    <property type="term" value="C:SCF ubiquitin ligase complex"/>
    <property type="evidence" value="ECO:0007669"/>
    <property type="project" value="TreeGrafter"/>
</dbReference>
<dbReference type="InterPro" id="IPR001810">
    <property type="entry name" value="F-box_dom"/>
</dbReference>
<accession>A0A7R8UIX2</accession>
<dbReference type="InParanoid" id="A0A7R8UIX2"/>
<evidence type="ECO:0000259" key="1">
    <source>
        <dbReference type="PROSITE" id="PS50181"/>
    </source>
</evidence>
<feature type="domain" description="F-box" evidence="1">
    <location>
        <begin position="5"/>
        <end position="54"/>
    </location>
</feature>
<feature type="domain" description="F-box" evidence="1">
    <location>
        <begin position="1916"/>
        <end position="1971"/>
    </location>
</feature>
<organism evidence="2 3">
    <name type="scientific">Hermetia illucens</name>
    <name type="common">Black soldier fly</name>
    <dbReference type="NCBI Taxonomy" id="343691"/>
    <lineage>
        <taxon>Eukaryota</taxon>
        <taxon>Metazoa</taxon>
        <taxon>Ecdysozoa</taxon>
        <taxon>Arthropoda</taxon>
        <taxon>Hexapoda</taxon>
        <taxon>Insecta</taxon>
        <taxon>Pterygota</taxon>
        <taxon>Neoptera</taxon>
        <taxon>Endopterygota</taxon>
        <taxon>Diptera</taxon>
        <taxon>Brachycera</taxon>
        <taxon>Stratiomyomorpha</taxon>
        <taxon>Stratiomyidae</taxon>
        <taxon>Hermetiinae</taxon>
        <taxon>Hermetia</taxon>
    </lineage>
</organism>
<dbReference type="SMART" id="SM00367">
    <property type="entry name" value="LRR_CC"/>
    <property type="match status" value="14"/>
</dbReference>
<gene>
    <name evidence="2" type="ORF">HERILL_LOCUS4496</name>
</gene>
<dbReference type="OrthoDB" id="6492012at2759"/>
<dbReference type="GO" id="GO:0031146">
    <property type="term" value="P:SCF-dependent proteasomal ubiquitin-dependent protein catabolic process"/>
    <property type="evidence" value="ECO:0007669"/>
    <property type="project" value="TreeGrafter"/>
</dbReference>